<keyword evidence="7" id="KW-1185">Reference proteome</keyword>
<dbReference type="InParanoid" id="A0A0N1IP99"/>
<evidence type="ECO:0000313" key="6">
    <source>
        <dbReference type="EMBL" id="KPJ13092.1"/>
    </source>
</evidence>
<dbReference type="STRING" id="76193.A0A0N1IP99"/>
<keyword evidence="1" id="KW-0479">Metal-binding</keyword>
<dbReference type="GO" id="GO:0008270">
    <property type="term" value="F:zinc ion binding"/>
    <property type="evidence" value="ECO:0007669"/>
    <property type="project" value="UniProtKB-KW"/>
</dbReference>
<evidence type="ECO:0000313" key="7">
    <source>
        <dbReference type="Proteomes" id="UP000053240"/>
    </source>
</evidence>
<evidence type="ECO:0000256" key="2">
    <source>
        <dbReference type="ARBA" id="ARBA00022771"/>
    </source>
</evidence>
<organism evidence="6 7">
    <name type="scientific">Papilio machaon</name>
    <name type="common">Old World swallowtail butterfly</name>
    <dbReference type="NCBI Taxonomy" id="76193"/>
    <lineage>
        <taxon>Eukaryota</taxon>
        <taxon>Metazoa</taxon>
        <taxon>Ecdysozoa</taxon>
        <taxon>Arthropoda</taxon>
        <taxon>Hexapoda</taxon>
        <taxon>Insecta</taxon>
        <taxon>Pterygota</taxon>
        <taxon>Neoptera</taxon>
        <taxon>Endopterygota</taxon>
        <taxon>Lepidoptera</taxon>
        <taxon>Glossata</taxon>
        <taxon>Ditrysia</taxon>
        <taxon>Papilionoidea</taxon>
        <taxon>Papilionidae</taxon>
        <taxon>Papilioninae</taxon>
        <taxon>Papilio</taxon>
    </lineage>
</organism>
<evidence type="ECO:0000259" key="5">
    <source>
        <dbReference type="Pfam" id="PF04500"/>
    </source>
</evidence>
<feature type="domain" description="FLYWCH-type" evidence="5">
    <location>
        <begin position="136"/>
        <end position="196"/>
    </location>
</feature>
<reference evidence="6 7" key="1">
    <citation type="journal article" date="2015" name="Nat. Commun.">
        <title>Outbred genome sequencing and CRISPR/Cas9 gene editing in butterflies.</title>
        <authorList>
            <person name="Li X."/>
            <person name="Fan D."/>
            <person name="Zhang W."/>
            <person name="Liu G."/>
            <person name="Zhang L."/>
            <person name="Zhao L."/>
            <person name="Fang X."/>
            <person name="Chen L."/>
            <person name="Dong Y."/>
            <person name="Chen Y."/>
            <person name="Ding Y."/>
            <person name="Zhao R."/>
            <person name="Feng M."/>
            <person name="Zhu Y."/>
            <person name="Feng Y."/>
            <person name="Jiang X."/>
            <person name="Zhu D."/>
            <person name="Xiang H."/>
            <person name="Feng X."/>
            <person name="Li S."/>
            <person name="Wang J."/>
            <person name="Zhang G."/>
            <person name="Kronforst M.R."/>
            <person name="Wang W."/>
        </authorList>
    </citation>
    <scope>NUCLEOTIDE SEQUENCE [LARGE SCALE GENOMIC DNA]</scope>
    <source>
        <strain evidence="6">Ya'a_city_454_Pm</strain>
        <tissue evidence="6">Whole body</tissue>
    </source>
</reference>
<keyword evidence="3" id="KW-0862">Zinc</keyword>
<accession>A0A0N1IP99</accession>
<feature type="region of interest" description="Disordered" evidence="4">
    <location>
        <begin position="98"/>
        <end position="128"/>
    </location>
</feature>
<dbReference type="InterPro" id="IPR007588">
    <property type="entry name" value="Znf_FLYWCH"/>
</dbReference>
<feature type="compositionally biased region" description="Basic and acidic residues" evidence="4">
    <location>
        <begin position="101"/>
        <end position="111"/>
    </location>
</feature>
<protein>
    <submittedName>
        <fullName evidence="6">FLYWCH-type zinc finger-containing protein 1</fullName>
    </submittedName>
</protein>
<feature type="domain" description="FLYWCH-type" evidence="5">
    <location>
        <begin position="34"/>
        <end position="82"/>
    </location>
</feature>
<proteinExistence type="predicted"/>
<dbReference type="Proteomes" id="UP000053240">
    <property type="component" value="Unassembled WGS sequence"/>
</dbReference>
<evidence type="ECO:0000256" key="3">
    <source>
        <dbReference type="ARBA" id="ARBA00022833"/>
    </source>
</evidence>
<dbReference type="EMBL" id="KQ460650">
    <property type="protein sequence ID" value="KPJ13092.1"/>
    <property type="molecule type" value="Genomic_DNA"/>
</dbReference>
<keyword evidence="2" id="KW-0863">Zinc-finger</keyword>
<name>A0A0N1IP99_PAPMA</name>
<dbReference type="Gene3D" id="2.20.25.240">
    <property type="match status" value="2"/>
</dbReference>
<sequence length="200" mass="23047">MTGAVKSVVTHGGTRIMMDGYKFIRQCTWGPEIITTRRGAKVLCFNGYKFRRHRVSGLKTRWYCWHHARGCSAVVFTIQDEIIKSAVYTIVWERDEDPEEIEKPAEPEKPAELAVSDTTSESDNRWRCDQNESPVFSTTSKGARMILWSGYKFLRQRVNDGKTRWWCGTHNKKGCKAVIFTVEDEVIIKGNPQHNHPPEL</sequence>
<gene>
    <name evidence="6" type="ORF">RR48_05201</name>
</gene>
<evidence type="ECO:0000256" key="4">
    <source>
        <dbReference type="SAM" id="MobiDB-lite"/>
    </source>
</evidence>
<dbReference type="Pfam" id="PF04500">
    <property type="entry name" value="FLYWCH"/>
    <property type="match status" value="2"/>
</dbReference>
<dbReference type="AlphaFoldDB" id="A0A0N1IP99"/>
<evidence type="ECO:0000256" key="1">
    <source>
        <dbReference type="ARBA" id="ARBA00022723"/>
    </source>
</evidence>